<dbReference type="InterPro" id="IPR046360">
    <property type="entry name" value="T-box_DNA-bd"/>
</dbReference>
<feature type="compositionally biased region" description="Low complexity" evidence="7">
    <location>
        <begin position="48"/>
        <end position="69"/>
    </location>
</feature>
<dbReference type="GO" id="GO:0001708">
    <property type="term" value="P:cell fate specification"/>
    <property type="evidence" value="ECO:0007669"/>
    <property type="project" value="TreeGrafter"/>
</dbReference>
<evidence type="ECO:0000256" key="1">
    <source>
        <dbReference type="ARBA" id="ARBA00004123"/>
    </source>
</evidence>
<dbReference type="GO" id="GO:0005634">
    <property type="term" value="C:nucleus"/>
    <property type="evidence" value="ECO:0007669"/>
    <property type="project" value="UniProtKB-SubCell"/>
</dbReference>
<feature type="compositionally biased region" description="Low complexity" evidence="7">
    <location>
        <begin position="339"/>
        <end position="355"/>
    </location>
</feature>
<comment type="subcellular location">
    <subcellularLocation>
        <location evidence="1 6">Nucleus</location>
    </subcellularLocation>
</comment>
<gene>
    <name evidence="9" type="ORF">UXM345_LOCUS15300</name>
</gene>
<dbReference type="InterPro" id="IPR001699">
    <property type="entry name" value="TF_T-box"/>
</dbReference>
<dbReference type="AlphaFoldDB" id="A0A819MXE7"/>
<organism evidence="9 10">
    <name type="scientific">Rotaria magnacalcarata</name>
    <dbReference type="NCBI Taxonomy" id="392030"/>
    <lineage>
        <taxon>Eukaryota</taxon>
        <taxon>Metazoa</taxon>
        <taxon>Spiralia</taxon>
        <taxon>Gnathifera</taxon>
        <taxon>Rotifera</taxon>
        <taxon>Eurotatoria</taxon>
        <taxon>Bdelloidea</taxon>
        <taxon>Philodinida</taxon>
        <taxon>Philodinidae</taxon>
        <taxon>Rotaria</taxon>
    </lineage>
</organism>
<dbReference type="SMART" id="SM00425">
    <property type="entry name" value="TBOX"/>
    <property type="match status" value="1"/>
</dbReference>
<dbReference type="EMBL" id="CAJOBF010001810">
    <property type="protein sequence ID" value="CAF3985558.1"/>
    <property type="molecule type" value="Genomic_DNA"/>
</dbReference>
<keyword evidence="5 6" id="KW-0539">Nucleus</keyword>
<dbReference type="FunFam" id="2.60.40.820:FF:000016">
    <property type="entry name" value="T-box transcription factor TBX2-A"/>
    <property type="match status" value="1"/>
</dbReference>
<accession>A0A819MXE7</accession>
<dbReference type="GO" id="GO:0000978">
    <property type="term" value="F:RNA polymerase II cis-regulatory region sequence-specific DNA binding"/>
    <property type="evidence" value="ECO:0007669"/>
    <property type="project" value="InterPro"/>
</dbReference>
<sequence length="484" mass="55861">MRMGFRPLVNLSAPLGANINSIFSAATTRPFINPFLNQSPYPVDNNHSQQQQQQQQQQYTSPSSQSQLQKGDSNDDDDPDLKVELENKQLWDAFHSHGTEMVITKSGRRIFPAFKVKVTGLNPQAKYVFLMDIQAADSHRYKFHNSKWMVAGNADPEMSKRLYVHPDSPTTGEQWMSKSVSFHKLKLTNNISDKNSYTILNSMHKYQPRLHIVKTNDLIKIPWSPIKTFIFKETQFIAVTAYQNEKITQLKIDNNPFAKGFRDNGAASKRDKRVIKFRRLNFDLSSNTTSTSRILFEKPQIPLIPTYHPIENSSDKNDDYVDIESHNHYENDSIHIKRTPSLSSTTSTSTCSPTTNHHRSIPVISPSNTHDHPSMKRSRSPSTTDDETNKRVCLANHTRPIVKNDLRNIESLIERVPEKSAISETIPIPTPTIDPNYLYLFYMAQFHNHQKPQLLHQNPLQRYLFHNQQHLQNYYHYPSITHTK</sequence>
<dbReference type="PANTHER" id="PTHR11267">
    <property type="entry name" value="T-BOX PROTEIN-RELATED"/>
    <property type="match status" value="1"/>
</dbReference>
<dbReference type="GO" id="GO:0000785">
    <property type="term" value="C:chromatin"/>
    <property type="evidence" value="ECO:0007669"/>
    <property type="project" value="TreeGrafter"/>
</dbReference>
<evidence type="ECO:0000256" key="6">
    <source>
        <dbReference type="PROSITE-ProRule" id="PRU00201"/>
    </source>
</evidence>
<dbReference type="PROSITE" id="PS50252">
    <property type="entry name" value="TBOX_3"/>
    <property type="match status" value="1"/>
</dbReference>
<comment type="caution">
    <text evidence="6">Lacks conserved residue(s) required for the propagation of feature annotation.</text>
</comment>
<keyword evidence="4" id="KW-0804">Transcription</keyword>
<proteinExistence type="predicted"/>
<evidence type="ECO:0000256" key="7">
    <source>
        <dbReference type="SAM" id="MobiDB-lite"/>
    </source>
</evidence>
<protein>
    <recommendedName>
        <fullName evidence="8">T-box domain-containing protein</fullName>
    </recommendedName>
</protein>
<dbReference type="GO" id="GO:0045893">
    <property type="term" value="P:positive regulation of DNA-templated transcription"/>
    <property type="evidence" value="ECO:0007669"/>
    <property type="project" value="InterPro"/>
</dbReference>
<dbReference type="PROSITE" id="PS01264">
    <property type="entry name" value="TBOX_2"/>
    <property type="match status" value="1"/>
</dbReference>
<evidence type="ECO:0000313" key="9">
    <source>
        <dbReference type="EMBL" id="CAF3985558.1"/>
    </source>
</evidence>
<evidence type="ECO:0000256" key="3">
    <source>
        <dbReference type="ARBA" id="ARBA00023125"/>
    </source>
</evidence>
<dbReference type="PROSITE" id="PS01283">
    <property type="entry name" value="TBOX_1"/>
    <property type="match status" value="1"/>
</dbReference>
<keyword evidence="3 6" id="KW-0238">DNA-binding</keyword>
<dbReference type="InterPro" id="IPR018186">
    <property type="entry name" value="TF_T-box_CS"/>
</dbReference>
<name>A0A819MXE7_9BILA</name>
<dbReference type="GO" id="GO:0000981">
    <property type="term" value="F:DNA-binding transcription factor activity, RNA polymerase II-specific"/>
    <property type="evidence" value="ECO:0007669"/>
    <property type="project" value="TreeGrafter"/>
</dbReference>
<reference evidence="9" key="1">
    <citation type="submission" date="2021-02" db="EMBL/GenBank/DDBJ databases">
        <authorList>
            <person name="Nowell W R."/>
        </authorList>
    </citation>
    <scope>NUCLEOTIDE SEQUENCE</scope>
</reference>
<dbReference type="SUPFAM" id="SSF49417">
    <property type="entry name" value="p53-like transcription factors"/>
    <property type="match status" value="1"/>
</dbReference>
<dbReference type="InterPro" id="IPR008967">
    <property type="entry name" value="p53-like_TF_DNA-bd_sf"/>
</dbReference>
<dbReference type="Gene3D" id="2.60.40.820">
    <property type="entry name" value="Transcription factor, T-box"/>
    <property type="match status" value="1"/>
</dbReference>
<evidence type="ECO:0000259" key="8">
    <source>
        <dbReference type="PROSITE" id="PS50252"/>
    </source>
</evidence>
<evidence type="ECO:0000256" key="5">
    <source>
        <dbReference type="ARBA" id="ARBA00023242"/>
    </source>
</evidence>
<evidence type="ECO:0000256" key="4">
    <source>
        <dbReference type="ARBA" id="ARBA00023163"/>
    </source>
</evidence>
<evidence type="ECO:0000256" key="2">
    <source>
        <dbReference type="ARBA" id="ARBA00023015"/>
    </source>
</evidence>
<comment type="caution">
    <text evidence="9">The sequence shown here is derived from an EMBL/GenBank/DDBJ whole genome shotgun (WGS) entry which is preliminary data.</text>
</comment>
<feature type="domain" description="T-box" evidence="8">
    <location>
        <begin position="85"/>
        <end position="263"/>
    </location>
</feature>
<evidence type="ECO:0000313" key="10">
    <source>
        <dbReference type="Proteomes" id="UP000663842"/>
    </source>
</evidence>
<dbReference type="Proteomes" id="UP000663842">
    <property type="component" value="Unassembled WGS sequence"/>
</dbReference>
<dbReference type="PRINTS" id="PR00937">
    <property type="entry name" value="TBOX"/>
</dbReference>
<dbReference type="InterPro" id="IPR036960">
    <property type="entry name" value="T-box_sf"/>
</dbReference>
<feature type="region of interest" description="Disordered" evidence="7">
    <location>
        <begin position="35"/>
        <end position="81"/>
    </location>
</feature>
<dbReference type="Pfam" id="PF00907">
    <property type="entry name" value="T-box"/>
    <property type="match status" value="1"/>
</dbReference>
<feature type="region of interest" description="Disordered" evidence="7">
    <location>
        <begin position="339"/>
        <end position="390"/>
    </location>
</feature>
<keyword evidence="2" id="KW-0805">Transcription regulation</keyword>
<dbReference type="PANTHER" id="PTHR11267:SF181">
    <property type="entry name" value="OPTOMOTOR-BLIND PROTEIN"/>
    <property type="match status" value="1"/>
</dbReference>